<dbReference type="EMBL" id="GBHO01025300">
    <property type="protein sequence ID" value="JAG18304.1"/>
    <property type="molecule type" value="Transcribed_RNA"/>
</dbReference>
<keyword evidence="4" id="KW-0548">Nucleotidyltransferase</keyword>
<dbReference type="EMBL" id="GBHO01025298">
    <property type="protein sequence ID" value="JAG18306.1"/>
    <property type="molecule type" value="Transcribed_RNA"/>
</dbReference>
<dbReference type="GO" id="GO:0005634">
    <property type="term" value="C:nucleus"/>
    <property type="evidence" value="ECO:0007669"/>
    <property type="project" value="TreeGrafter"/>
</dbReference>
<dbReference type="PANTHER" id="PTHR45812">
    <property type="entry name" value="DNA POLYMERASE ZETA CATALYTIC SUBUNIT"/>
    <property type="match status" value="1"/>
</dbReference>
<proteinExistence type="inferred from homology"/>
<dbReference type="Pfam" id="PF00136">
    <property type="entry name" value="DNA_pol_B"/>
    <property type="match status" value="1"/>
</dbReference>
<organism evidence="8">
    <name type="scientific">Lygus hesperus</name>
    <name type="common">Western plant bug</name>
    <dbReference type="NCBI Taxonomy" id="30085"/>
    <lineage>
        <taxon>Eukaryota</taxon>
        <taxon>Metazoa</taxon>
        <taxon>Ecdysozoa</taxon>
        <taxon>Arthropoda</taxon>
        <taxon>Hexapoda</taxon>
        <taxon>Insecta</taxon>
        <taxon>Pterygota</taxon>
        <taxon>Neoptera</taxon>
        <taxon>Paraneoptera</taxon>
        <taxon>Hemiptera</taxon>
        <taxon>Heteroptera</taxon>
        <taxon>Panheteroptera</taxon>
        <taxon>Cimicomorpha</taxon>
        <taxon>Miridae</taxon>
        <taxon>Mirini</taxon>
        <taxon>Lygus</taxon>
    </lineage>
</organism>
<dbReference type="GO" id="GO:0003887">
    <property type="term" value="F:DNA-directed DNA polymerase activity"/>
    <property type="evidence" value="ECO:0007669"/>
    <property type="project" value="UniProtKB-KW"/>
</dbReference>
<evidence type="ECO:0000313" key="7">
    <source>
        <dbReference type="EMBL" id="JAG18304.1"/>
    </source>
</evidence>
<dbReference type="EC" id="2.7.7.7" evidence="2"/>
<dbReference type="GO" id="GO:0016035">
    <property type="term" value="C:zeta DNA polymerase complex"/>
    <property type="evidence" value="ECO:0007669"/>
    <property type="project" value="InterPro"/>
</dbReference>
<accession>A0A0A9XF66</accession>
<feature type="domain" description="DNA-directed DNA polymerase family B multifunctional" evidence="6">
    <location>
        <begin position="14"/>
        <end position="201"/>
    </location>
</feature>
<dbReference type="Gene3D" id="1.10.287.690">
    <property type="entry name" value="Helix hairpin bin"/>
    <property type="match status" value="1"/>
</dbReference>
<evidence type="ECO:0000259" key="6">
    <source>
        <dbReference type="Pfam" id="PF00136"/>
    </source>
</evidence>
<gene>
    <name evidence="8" type="primary">REV3L_1</name>
    <name evidence="7" type="synonym">REV3L_0</name>
    <name evidence="7" type="ORF">CM83_21102</name>
    <name evidence="8" type="ORF">CM83_21105</name>
</gene>
<comment type="similarity">
    <text evidence="1">Belongs to the DNA polymerase type-B family.</text>
</comment>
<dbReference type="PRINTS" id="PR00106">
    <property type="entry name" value="DNAPOLB"/>
</dbReference>
<dbReference type="Gene3D" id="3.90.1600.10">
    <property type="entry name" value="Palm domain of DNA polymerase"/>
    <property type="match status" value="1"/>
</dbReference>
<reference evidence="8" key="1">
    <citation type="journal article" date="2014" name="PLoS ONE">
        <title>Transcriptome-Based Identification of ABC Transporters in the Western Tarnished Plant Bug Lygus hesperus.</title>
        <authorList>
            <person name="Hull J.J."/>
            <person name="Chaney K."/>
            <person name="Geib S.M."/>
            <person name="Fabrick J.A."/>
            <person name="Brent C.S."/>
            <person name="Walsh D."/>
            <person name="Lavine L.C."/>
        </authorList>
    </citation>
    <scope>NUCLEOTIDE SEQUENCE</scope>
</reference>
<evidence type="ECO:0000313" key="8">
    <source>
        <dbReference type="EMBL" id="JAG18306.1"/>
    </source>
</evidence>
<evidence type="ECO:0000256" key="1">
    <source>
        <dbReference type="ARBA" id="ARBA00005755"/>
    </source>
</evidence>
<evidence type="ECO:0000256" key="2">
    <source>
        <dbReference type="ARBA" id="ARBA00012417"/>
    </source>
</evidence>
<dbReference type="GO" id="GO:0000724">
    <property type="term" value="P:double-strand break repair via homologous recombination"/>
    <property type="evidence" value="ECO:0007669"/>
    <property type="project" value="TreeGrafter"/>
</dbReference>
<dbReference type="PANTHER" id="PTHR45812:SF1">
    <property type="entry name" value="DNA POLYMERASE ZETA CATALYTIC SUBUNIT"/>
    <property type="match status" value="1"/>
</dbReference>
<evidence type="ECO:0000256" key="4">
    <source>
        <dbReference type="ARBA" id="ARBA00022695"/>
    </source>
</evidence>
<dbReference type="SUPFAM" id="SSF56672">
    <property type="entry name" value="DNA/RNA polymerases"/>
    <property type="match status" value="1"/>
</dbReference>
<protein>
    <recommendedName>
        <fullName evidence="2">DNA-directed DNA polymerase</fullName>
        <ecNumber evidence="2">2.7.7.7</ecNumber>
    </recommendedName>
</protein>
<dbReference type="InterPro" id="IPR043502">
    <property type="entry name" value="DNA/RNA_pol_sf"/>
</dbReference>
<evidence type="ECO:0000256" key="5">
    <source>
        <dbReference type="ARBA" id="ARBA00022932"/>
    </source>
</evidence>
<sequence length="205" mass="22518">MVRAQPRIQSIPLILQPRCDFYTDPVLVLDFRSLYPSIVIAYNLCYSTCAGVVQKNACGRLGVTTRYTQNESLLHAYLADDCVSSTDGSTNNASPLLMAPNGAMFVPPSVRSGVLPQMLRAILDTRFELQAALKHIAIPAHDTLFEQRLEKQQQALKMLANVTYGYTGASHTGRMPCVDVAEAIVSLGRQTLQRAIALVHGERAR</sequence>
<keyword evidence="3" id="KW-0808">Transferase</keyword>
<dbReference type="InterPro" id="IPR030559">
    <property type="entry name" value="PolZ_Rev3"/>
</dbReference>
<dbReference type="GO" id="GO:0042276">
    <property type="term" value="P:error-prone translesion synthesis"/>
    <property type="evidence" value="ECO:0007669"/>
    <property type="project" value="TreeGrafter"/>
</dbReference>
<dbReference type="AlphaFoldDB" id="A0A0A9XF66"/>
<dbReference type="InterPro" id="IPR023211">
    <property type="entry name" value="DNA_pol_palm_dom_sf"/>
</dbReference>
<reference evidence="8" key="2">
    <citation type="submission" date="2014-07" db="EMBL/GenBank/DDBJ databases">
        <authorList>
            <person name="Hull J."/>
        </authorList>
    </citation>
    <scope>NUCLEOTIDE SEQUENCE</scope>
</reference>
<name>A0A0A9XF66_LYGHE</name>
<dbReference type="InterPro" id="IPR006134">
    <property type="entry name" value="DNA-dir_DNA_pol_B_multi_dom"/>
</dbReference>
<evidence type="ECO:0000256" key="3">
    <source>
        <dbReference type="ARBA" id="ARBA00022679"/>
    </source>
</evidence>
<keyword evidence="5" id="KW-0239">DNA-directed DNA polymerase</keyword>
<dbReference type="GO" id="GO:0000166">
    <property type="term" value="F:nucleotide binding"/>
    <property type="evidence" value="ECO:0007669"/>
    <property type="project" value="InterPro"/>
</dbReference>
<dbReference type="GO" id="GO:0003677">
    <property type="term" value="F:DNA binding"/>
    <property type="evidence" value="ECO:0007669"/>
    <property type="project" value="InterPro"/>
</dbReference>
<dbReference type="InterPro" id="IPR006172">
    <property type="entry name" value="DNA-dir_DNA_pol_B"/>
</dbReference>